<protein>
    <recommendedName>
        <fullName evidence="2">SnoaL-like domain-containing protein</fullName>
    </recommendedName>
</protein>
<dbReference type="AlphaFoldDB" id="A0A212JA48"/>
<evidence type="ECO:0008006" key="2">
    <source>
        <dbReference type="Google" id="ProtNLM"/>
    </source>
</evidence>
<sequence length="110" mass="12628">MNYPNVIAELIEAQNLFDSNKYADCFAETAVVVDEEQIYNGKNEIRNWINEANKKYRIVMEPIAYKSTQTTGILTAKISGTFEGSPVLLNYHFEITENKINYLEITVNEI</sequence>
<name>A0A212JA48_9BACT</name>
<dbReference type="Gene3D" id="3.10.450.50">
    <property type="match status" value="1"/>
</dbReference>
<proteinExistence type="predicted"/>
<accession>A0A212JA48</accession>
<dbReference type="RefSeq" id="WP_296947918.1">
    <property type="nucleotide sequence ID" value="NZ_LT599021.1"/>
</dbReference>
<dbReference type="SUPFAM" id="SSF54427">
    <property type="entry name" value="NTF2-like"/>
    <property type="match status" value="1"/>
</dbReference>
<evidence type="ECO:0000313" key="1">
    <source>
        <dbReference type="EMBL" id="SBV96286.1"/>
    </source>
</evidence>
<gene>
    <name evidence="1" type="ORF">KL86DYS2_11066</name>
</gene>
<dbReference type="InterPro" id="IPR032710">
    <property type="entry name" value="NTF2-like_dom_sf"/>
</dbReference>
<dbReference type="EMBL" id="FLUL01000001">
    <property type="protein sequence ID" value="SBV96286.1"/>
    <property type="molecule type" value="Genomic_DNA"/>
</dbReference>
<reference evidence="1" key="1">
    <citation type="submission" date="2016-04" db="EMBL/GenBank/DDBJ databases">
        <authorList>
            <person name="Evans L.H."/>
            <person name="Alamgir A."/>
            <person name="Owens N."/>
            <person name="Weber N.D."/>
            <person name="Virtaneva K."/>
            <person name="Barbian K."/>
            <person name="Babar A."/>
            <person name="Rosenke K."/>
        </authorList>
    </citation>
    <scope>NUCLEOTIDE SEQUENCE</scope>
    <source>
        <strain evidence="1">86-2</strain>
    </source>
</reference>
<organism evidence="1">
    <name type="scientific">uncultured Dysgonomonas sp</name>
    <dbReference type="NCBI Taxonomy" id="206096"/>
    <lineage>
        <taxon>Bacteria</taxon>
        <taxon>Pseudomonadati</taxon>
        <taxon>Bacteroidota</taxon>
        <taxon>Bacteroidia</taxon>
        <taxon>Bacteroidales</taxon>
        <taxon>Dysgonomonadaceae</taxon>
        <taxon>Dysgonomonas</taxon>
        <taxon>environmental samples</taxon>
    </lineage>
</organism>